<keyword evidence="5 7" id="KW-1133">Transmembrane helix</keyword>
<protein>
    <recommendedName>
        <fullName evidence="8">EamA domain-containing protein</fullName>
    </recommendedName>
</protein>
<keyword evidence="3" id="KW-1003">Cell membrane</keyword>
<evidence type="ECO:0000313" key="9">
    <source>
        <dbReference type="EMBL" id="ART67279.1"/>
    </source>
</evidence>
<feature type="transmembrane region" description="Helical" evidence="7">
    <location>
        <begin position="196"/>
        <end position="219"/>
    </location>
</feature>
<evidence type="ECO:0000256" key="5">
    <source>
        <dbReference type="ARBA" id="ARBA00022989"/>
    </source>
</evidence>
<accession>A0A1Y0BWJ5</accession>
<feature type="transmembrane region" description="Helical" evidence="7">
    <location>
        <begin position="110"/>
        <end position="130"/>
    </location>
</feature>
<evidence type="ECO:0000256" key="6">
    <source>
        <dbReference type="ARBA" id="ARBA00023136"/>
    </source>
</evidence>
<feature type="transmembrane region" description="Helical" evidence="7">
    <location>
        <begin position="21"/>
        <end position="45"/>
    </location>
</feature>
<dbReference type="PANTHER" id="PTHR32322:SF18">
    <property type="entry name" value="S-ADENOSYLMETHIONINE_S-ADENOSYLHOMOCYSTEINE TRANSPORTER"/>
    <property type="match status" value="1"/>
</dbReference>
<dbReference type="Proteomes" id="UP000195331">
    <property type="component" value="Chromosome"/>
</dbReference>
<sequence>MAAMATAPEGPAADETQPDRALFGYAAMGLTVAVWAAFALSIRFIEVSEMAAGEVALIRFAVPMVVLLPWLPSRWRTICRIRWSIAAMIFVGAGLPYFLTASWGGSLSTAIFVGALIPGLVPVFALALALTRAGRKATTYEISGAVVITCGVGGLLSNPLSNANMTLLFGASILVAASMMWSMYTTALSATDLDAVGCTLLLSIPSAVVTFILLAIGVLPGNLQGVFTHDAIVFVLVQGLGVGVIANLSYRYAIRTIGAQRSSVLGSLSPVATVLLAVPLLGEKPTEAVVFGVVLIVVGVALSYVRSKSKREINA</sequence>
<evidence type="ECO:0000259" key="8">
    <source>
        <dbReference type="Pfam" id="PF00892"/>
    </source>
</evidence>
<proteinExistence type="inferred from homology"/>
<dbReference type="GO" id="GO:0005886">
    <property type="term" value="C:plasma membrane"/>
    <property type="evidence" value="ECO:0007669"/>
    <property type="project" value="UniProtKB-SubCell"/>
</dbReference>
<feature type="transmembrane region" description="Helical" evidence="7">
    <location>
        <begin position="262"/>
        <end position="282"/>
    </location>
</feature>
<feature type="domain" description="EamA" evidence="8">
    <location>
        <begin position="169"/>
        <end position="304"/>
    </location>
</feature>
<evidence type="ECO:0000256" key="3">
    <source>
        <dbReference type="ARBA" id="ARBA00022475"/>
    </source>
</evidence>
<dbReference type="InterPro" id="IPR000620">
    <property type="entry name" value="EamA_dom"/>
</dbReference>
<dbReference type="SUPFAM" id="SSF103481">
    <property type="entry name" value="Multidrug resistance efflux transporter EmrE"/>
    <property type="match status" value="2"/>
</dbReference>
<dbReference type="PANTHER" id="PTHR32322">
    <property type="entry name" value="INNER MEMBRANE TRANSPORTER"/>
    <property type="match status" value="1"/>
</dbReference>
<dbReference type="KEGG" id="mdx:BTO20_00365"/>
<evidence type="ECO:0000256" key="4">
    <source>
        <dbReference type="ARBA" id="ARBA00022692"/>
    </source>
</evidence>
<feature type="transmembrane region" description="Helical" evidence="7">
    <location>
        <begin position="288"/>
        <end position="305"/>
    </location>
</feature>
<feature type="transmembrane region" description="Helical" evidence="7">
    <location>
        <begin position="142"/>
        <end position="160"/>
    </location>
</feature>
<organism evidence="9 10">
    <name type="scientific">Mycobacterium dioxanotrophicus</name>
    <dbReference type="NCBI Taxonomy" id="482462"/>
    <lineage>
        <taxon>Bacteria</taxon>
        <taxon>Bacillati</taxon>
        <taxon>Actinomycetota</taxon>
        <taxon>Actinomycetes</taxon>
        <taxon>Mycobacteriales</taxon>
        <taxon>Mycobacteriaceae</taxon>
        <taxon>Mycobacterium</taxon>
    </lineage>
</organism>
<dbReference type="Pfam" id="PF00892">
    <property type="entry name" value="EamA"/>
    <property type="match status" value="1"/>
</dbReference>
<feature type="transmembrane region" description="Helical" evidence="7">
    <location>
        <begin position="166"/>
        <end position="184"/>
    </location>
</feature>
<keyword evidence="4 7" id="KW-0812">Transmembrane</keyword>
<keyword evidence="6 7" id="KW-0472">Membrane</keyword>
<evidence type="ECO:0000256" key="1">
    <source>
        <dbReference type="ARBA" id="ARBA00004651"/>
    </source>
</evidence>
<reference evidence="9 10" key="1">
    <citation type="submission" date="2017-04" db="EMBL/GenBank/DDBJ databases">
        <title>Whole Genome Sequence of 1,4-Dioxane Degrading Bacterium Mycobacterium dioxanotrophicus PH-06.</title>
        <authorList>
            <person name="He Y."/>
        </authorList>
    </citation>
    <scope>NUCLEOTIDE SEQUENCE [LARGE SCALE GENOMIC DNA]</scope>
    <source>
        <strain evidence="9 10">PH-06</strain>
    </source>
</reference>
<feature type="transmembrane region" description="Helical" evidence="7">
    <location>
        <begin position="231"/>
        <end position="250"/>
    </location>
</feature>
<name>A0A1Y0BWJ5_9MYCO</name>
<comment type="similarity">
    <text evidence="2">Belongs to the EamA transporter family.</text>
</comment>
<gene>
    <name evidence="9" type="ORF">BTO20_00365</name>
</gene>
<feature type="transmembrane region" description="Helical" evidence="7">
    <location>
        <begin position="51"/>
        <end position="71"/>
    </location>
</feature>
<comment type="subcellular location">
    <subcellularLocation>
        <location evidence="1">Cell membrane</location>
        <topology evidence="1">Multi-pass membrane protein</topology>
    </subcellularLocation>
</comment>
<dbReference type="EMBL" id="CP020809">
    <property type="protein sequence ID" value="ART67279.1"/>
    <property type="molecule type" value="Genomic_DNA"/>
</dbReference>
<dbReference type="InterPro" id="IPR037185">
    <property type="entry name" value="EmrE-like"/>
</dbReference>
<evidence type="ECO:0000256" key="2">
    <source>
        <dbReference type="ARBA" id="ARBA00007362"/>
    </source>
</evidence>
<feature type="transmembrane region" description="Helical" evidence="7">
    <location>
        <begin position="83"/>
        <end position="104"/>
    </location>
</feature>
<evidence type="ECO:0000256" key="7">
    <source>
        <dbReference type="SAM" id="Phobius"/>
    </source>
</evidence>
<evidence type="ECO:0000313" key="10">
    <source>
        <dbReference type="Proteomes" id="UP000195331"/>
    </source>
</evidence>
<dbReference type="InterPro" id="IPR050638">
    <property type="entry name" value="AA-Vitamin_Transporters"/>
</dbReference>
<keyword evidence="10" id="KW-1185">Reference proteome</keyword>
<dbReference type="AlphaFoldDB" id="A0A1Y0BWJ5"/>